<dbReference type="RefSeq" id="WP_194104587.1">
    <property type="nucleotide sequence ID" value="NZ_JADFFM010000001.1"/>
</dbReference>
<proteinExistence type="predicted"/>
<comment type="caution">
    <text evidence="2">The sequence shown here is derived from an EMBL/GenBank/DDBJ whole genome shotgun (WGS) entry which is preliminary data.</text>
</comment>
<name>A0ABR9XDC8_9SPHI</name>
<reference evidence="2 3" key="1">
    <citation type="submission" date="2020-10" db="EMBL/GenBank/DDBJ databases">
        <title>Mucilaginibacter mali sp. nov., isolated from rhizosphere soil of apple orchard.</title>
        <authorList>
            <person name="Lee J.-S."/>
            <person name="Kim H.S."/>
            <person name="Kim J.-S."/>
        </authorList>
    </citation>
    <scope>NUCLEOTIDE SEQUENCE [LARGE SCALE GENOMIC DNA]</scope>
    <source>
        <strain evidence="2 3">KCTC 23157</strain>
    </source>
</reference>
<dbReference type="EMBL" id="JADFFM010000001">
    <property type="protein sequence ID" value="MBE9665180.1"/>
    <property type="molecule type" value="Genomic_DNA"/>
</dbReference>
<feature type="compositionally biased region" description="Gly residues" evidence="1">
    <location>
        <begin position="274"/>
        <end position="283"/>
    </location>
</feature>
<evidence type="ECO:0000313" key="3">
    <source>
        <dbReference type="Proteomes" id="UP000632774"/>
    </source>
</evidence>
<dbReference type="PROSITE" id="PS51257">
    <property type="entry name" value="PROKAR_LIPOPROTEIN"/>
    <property type="match status" value="1"/>
</dbReference>
<keyword evidence="3" id="KW-1185">Reference proteome</keyword>
<evidence type="ECO:0000313" key="2">
    <source>
        <dbReference type="EMBL" id="MBE9665180.1"/>
    </source>
</evidence>
<dbReference type="Proteomes" id="UP000632774">
    <property type="component" value="Unassembled WGS sequence"/>
</dbReference>
<feature type="region of interest" description="Disordered" evidence="1">
    <location>
        <begin position="259"/>
        <end position="283"/>
    </location>
</feature>
<accession>A0ABR9XDC8</accession>
<protein>
    <recommendedName>
        <fullName evidence="4">Substrate import-associated zinc metallohydrolase lipoprotein</fullName>
    </recommendedName>
</protein>
<evidence type="ECO:0008006" key="4">
    <source>
        <dbReference type="Google" id="ProtNLM"/>
    </source>
</evidence>
<sequence length="525" mass="57445">MKLKFTSLALIAIVIFFSCRKSYDTSNANLETTVSKTFSVKDAQSYLDTNLHLKASSLNSIVLNSTRHLSSSAYFMFNRAKVGSIRQFEVVEIPVALSNNVIPFYNFAKDNLKYKPDMSVFHASFTRMLVYKNQQTKEISSVLVTYIPDKEYLLANKNDASNNTIAKMSPLFKGYLQYQDKDGNIKYVLRIINGRTVHKYVYSASGRMAIQGTKLKVNDWVEQCVDHYQVGCVVGPEGELINCGEPVYLGTDCTIWYEPDSPNNNDPTPPEDNGGSGGGGGGSAGGGIATLSVQGINLPPCITAILNSINSAAYQVAAVASMFNDPIDIPDSYGVGTMLNTVMNNPAYGITFSVGNNFPGTNASTSPSALYPVTTELQSSYTSTATQLSVARTIMHETIHAYFQYGLANFQNDPNFANFQTINDVLFDTNGNPQNDQNLAQHNAMALDYVSGITSMLVIYANMNNITSPDPNRTIQEYCSDLAWAGLFGTNAYKSLSQTDRDRINDTALKEQDNLQGSTGKKACQ</sequence>
<evidence type="ECO:0000256" key="1">
    <source>
        <dbReference type="SAM" id="MobiDB-lite"/>
    </source>
</evidence>
<organism evidence="2 3">
    <name type="scientific">Mucilaginibacter boryungensis</name>
    <dbReference type="NCBI Taxonomy" id="768480"/>
    <lineage>
        <taxon>Bacteria</taxon>
        <taxon>Pseudomonadati</taxon>
        <taxon>Bacteroidota</taxon>
        <taxon>Sphingobacteriia</taxon>
        <taxon>Sphingobacteriales</taxon>
        <taxon>Sphingobacteriaceae</taxon>
        <taxon>Mucilaginibacter</taxon>
    </lineage>
</organism>
<gene>
    <name evidence="2" type="ORF">IRJ18_02320</name>
</gene>